<evidence type="ECO:0000256" key="10">
    <source>
        <dbReference type="ARBA" id="ARBA00022605"/>
    </source>
</evidence>
<evidence type="ECO:0000256" key="3">
    <source>
        <dbReference type="ARBA" id="ARBA00004824"/>
    </source>
</evidence>
<name>A0A0F6TNW9_9GAMM</name>
<evidence type="ECO:0000256" key="18">
    <source>
        <dbReference type="RuleBase" id="RU004516"/>
    </source>
</evidence>
<accession>A0A0F6TNW9</accession>
<evidence type="ECO:0000256" key="2">
    <source>
        <dbReference type="ARBA" id="ARBA00003109"/>
    </source>
</evidence>
<dbReference type="STRING" id="914150.TQ33_0231"/>
<dbReference type="GO" id="GO:0006532">
    <property type="term" value="P:aspartate biosynthetic process"/>
    <property type="evidence" value="ECO:0007669"/>
    <property type="project" value="TreeGrafter"/>
</dbReference>
<evidence type="ECO:0000256" key="6">
    <source>
        <dbReference type="ARBA" id="ARBA00009320"/>
    </source>
</evidence>
<dbReference type="InterPro" id="IPR001544">
    <property type="entry name" value="Aminotrans_IV"/>
</dbReference>
<dbReference type="GO" id="GO:0009098">
    <property type="term" value="P:L-leucine biosynthetic process"/>
    <property type="evidence" value="ECO:0007669"/>
    <property type="project" value="UniProtKB-UniPathway"/>
</dbReference>
<comment type="pathway">
    <text evidence="3 19">Amino-acid biosynthesis; L-isoleucine biosynthesis; L-isoleucine from 2-oxobutanoate: step 4/4.</text>
</comment>
<keyword evidence="12 18" id="KW-0663">Pyridoxal phosphate</keyword>
<comment type="similarity">
    <text evidence="6 17">Belongs to the class-IV pyridoxal-phosphate-dependent aminotransferase family.</text>
</comment>
<dbReference type="InterPro" id="IPR018300">
    <property type="entry name" value="Aminotrans_IV_CS"/>
</dbReference>
<dbReference type="SUPFAM" id="SSF56752">
    <property type="entry name" value="D-aminoacid aminotransferase-like PLP-dependent enzymes"/>
    <property type="match status" value="1"/>
</dbReference>
<dbReference type="Proteomes" id="UP000034071">
    <property type="component" value="Chromosome"/>
</dbReference>
<comment type="catalytic activity">
    <reaction evidence="14 19">
        <text>L-valine + 2-oxoglutarate = 3-methyl-2-oxobutanoate + L-glutamate</text>
        <dbReference type="Rhea" id="RHEA:24813"/>
        <dbReference type="ChEBI" id="CHEBI:11851"/>
        <dbReference type="ChEBI" id="CHEBI:16810"/>
        <dbReference type="ChEBI" id="CHEBI:29985"/>
        <dbReference type="ChEBI" id="CHEBI:57762"/>
        <dbReference type="EC" id="2.6.1.42"/>
    </reaction>
</comment>
<dbReference type="GO" id="GO:0052655">
    <property type="term" value="F:L-valine-2-oxoglutarate transaminase activity"/>
    <property type="evidence" value="ECO:0007669"/>
    <property type="project" value="RHEA"/>
</dbReference>
<dbReference type="EC" id="2.6.1.42" evidence="7 19"/>
<dbReference type="PANTHER" id="PTHR42743">
    <property type="entry name" value="AMINO-ACID AMINOTRANSFERASE"/>
    <property type="match status" value="1"/>
</dbReference>
<evidence type="ECO:0000256" key="17">
    <source>
        <dbReference type="RuleBase" id="RU004106"/>
    </source>
</evidence>
<dbReference type="GO" id="GO:0052654">
    <property type="term" value="F:L-leucine-2-oxoglutarate transaminase activity"/>
    <property type="evidence" value="ECO:0007669"/>
    <property type="project" value="RHEA"/>
</dbReference>
<dbReference type="GO" id="GO:0052656">
    <property type="term" value="F:L-isoleucine-2-oxoglutarate transaminase activity"/>
    <property type="evidence" value="ECO:0007669"/>
    <property type="project" value="RHEA"/>
</dbReference>
<dbReference type="InterPro" id="IPR043131">
    <property type="entry name" value="BCAT-like_N"/>
</dbReference>
<dbReference type="HOGENOM" id="CLU_020844_3_1_6"/>
<comment type="pathway">
    <text evidence="4 19">Amino-acid biosynthesis; L-valine biosynthesis; L-valine from pyruvate: step 4/4.</text>
</comment>
<reference evidence="20 21" key="1">
    <citation type="submission" date="2015-02" db="EMBL/GenBank/DDBJ databases">
        <title>Complete genome sequence of Kangiella geojedonensis strain YCS-5T.</title>
        <authorList>
            <person name="Kim K.M."/>
        </authorList>
    </citation>
    <scope>NUCLEOTIDE SEQUENCE [LARGE SCALE GENOMIC DNA]</scope>
    <source>
        <strain evidence="20 21">YCS-5</strain>
    </source>
</reference>
<comment type="function">
    <text evidence="2 19">Acts on leucine, isoleucine and valine.</text>
</comment>
<comment type="pathway">
    <text evidence="5 19">Amino-acid biosynthesis; L-leucine biosynthesis; L-leucine from 3-methyl-2-oxobutanoate: step 4/4.</text>
</comment>
<dbReference type="InterPro" id="IPR005785">
    <property type="entry name" value="B_amino_transI"/>
</dbReference>
<evidence type="ECO:0000256" key="4">
    <source>
        <dbReference type="ARBA" id="ARBA00004931"/>
    </source>
</evidence>
<organism evidence="20 21">
    <name type="scientific">Kangiella geojedonensis</name>
    <dbReference type="NCBI Taxonomy" id="914150"/>
    <lineage>
        <taxon>Bacteria</taxon>
        <taxon>Pseudomonadati</taxon>
        <taxon>Pseudomonadota</taxon>
        <taxon>Gammaproteobacteria</taxon>
        <taxon>Kangiellales</taxon>
        <taxon>Kangiellaceae</taxon>
        <taxon>Kangiella</taxon>
    </lineage>
</organism>
<dbReference type="GO" id="GO:0005829">
    <property type="term" value="C:cytosol"/>
    <property type="evidence" value="ECO:0007669"/>
    <property type="project" value="TreeGrafter"/>
</dbReference>
<gene>
    <name evidence="19" type="primary">ilvE</name>
    <name evidence="20" type="ORF">TQ33_0231</name>
</gene>
<protein>
    <recommendedName>
        <fullName evidence="8 19">Branched-chain-amino-acid aminotransferase</fullName>
        <shortName evidence="19">BCAT</shortName>
        <ecNumber evidence="7 19">2.6.1.42</ecNumber>
    </recommendedName>
</protein>
<evidence type="ECO:0000256" key="14">
    <source>
        <dbReference type="ARBA" id="ARBA00048212"/>
    </source>
</evidence>
<dbReference type="PATRIC" id="fig|914150.5.peg.237"/>
<evidence type="ECO:0000256" key="15">
    <source>
        <dbReference type="ARBA" id="ARBA00048798"/>
    </source>
</evidence>
<dbReference type="GO" id="GO:0009099">
    <property type="term" value="P:L-valine biosynthetic process"/>
    <property type="evidence" value="ECO:0007669"/>
    <property type="project" value="UniProtKB-UniPathway"/>
</dbReference>
<evidence type="ECO:0000256" key="9">
    <source>
        <dbReference type="ARBA" id="ARBA00022576"/>
    </source>
</evidence>
<dbReference type="NCBIfam" id="TIGR01122">
    <property type="entry name" value="ilvE_I"/>
    <property type="match status" value="1"/>
</dbReference>
<dbReference type="EMBL" id="CP010975">
    <property type="protein sequence ID" value="AKE51220.1"/>
    <property type="molecule type" value="Genomic_DNA"/>
</dbReference>
<dbReference type="PROSITE" id="PS00770">
    <property type="entry name" value="AA_TRANSFER_CLASS_4"/>
    <property type="match status" value="1"/>
</dbReference>
<dbReference type="InterPro" id="IPR050571">
    <property type="entry name" value="Class-IV_PLP-Dep_Aminotrnsfr"/>
</dbReference>
<keyword evidence="10 19" id="KW-0028">Amino-acid biosynthesis</keyword>
<dbReference type="KEGG" id="kge:TQ33_0231"/>
<keyword evidence="9 19" id="KW-0032">Aminotransferase</keyword>
<dbReference type="NCBIfam" id="NF005146">
    <property type="entry name" value="PRK06606.1"/>
    <property type="match status" value="1"/>
</dbReference>
<dbReference type="UniPathway" id="UPA00047">
    <property type="reaction ID" value="UER00058"/>
</dbReference>
<dbReference type="CDD" id="cd01557">
    <property type="entry name" value="BCAT_beta_family"/>
    <property type="match status" value="1"/>
</dbReference>
<dbReference type="UniPathway" id="UPA00049">
    <property type="reaction ID" value="UER00062"/>
</dbReference>
<dbReference type="InterPro" id="IPR043132">
    <property type="entry name" value="BCAT-like_C"/>
</dbReference>
<keyword evidence="21" id="KW-1185">Reference proteome</keyword>
<dbReference type="AlphaFoldDB" id="A0A0F6TNW9"/>
<dbReference type="GO" id="GO:0009097">
    <property type="term" value="P:isoleucine biosynthetic process"/>
    <property type="evidence" value="ECO:0007669"/>
    <property type="project" value="UniProtKB-UniPathway"/>
</dbReference>
<comment type="cofactor">
    <cofactor evidence="1 18">
        <name>pyridoxal 5'-phosphate</name>
        <dbReference type="ChEBI" id="CHEBI:597326"/>
    </cofactor>
</comment>
<evidence type="ECO:0000256" key="7">
    <source>
        <dbReference type="ARBA" id="ARBA00013053"/>
    </source>
</evidence>
<dbReference type="InterPro" id="IPR036038">
    <property type="entry name" value="Aminotransferase-like"/>
</dbReference>
<evidence type="ECO:0000313" key="20">
    <source>
        <dbReference type="EMBL" id="AKE51220.1"/>
    </source>
</evidence>
<dbReference type="InterPro" id="IPR033939">
    <property type="entry name" value="BCAT_family"/>
</dbReference>
<evidence type="ECO:0000256" key="5">
    <source>
        <dbReference type="ARBA" id="ARBA00005072"/>
    </source>
</evidence>
<evidence type="ECO:0000313" key="21">
    <source>
        <dbReference type="Proteomes" id="UP000034071"/>
    </source>
</evidence>
<dbReference type="Gene3D" id="3.30.470.10">
    <property type="match status" value="1"/>
</dbReference>
<dbReference type="OrthoDB" id="9804984at2"/>
<keyword evidence="11 19" id="KW-0808">Transferase</keyword>
<evidence type="ECO:0000256" key="19">
    <source>
        <dbReference type="RuleBase" id="RU364094"/>
    </source>
</evidence>
<evidence type="ECO:0000256" key="11">
    <source>
        <dbReference type="ARBA" id="ARBA00022679"/>
    </source>
</evidence>
<comment type="catalytic activity">
    <reaction evidence="16 19">
        <text>L-leucine + 2-oxoglutarate = 4-methyl-2-oxopentanoate + L-glutamate</text>
        <dbReference type="Rhea" id="RHEA:18321"/>
        <dbReference type="ChEBI" id="CHEBI:16810"/>
        <dbReference type="ChEBI" id="CHEBI:17865"/>
        <dbReference type="ChEBI" id="CHEBI:29985"/>
        <dbReference type="ChEBI" id="CHEBI:57427"/>
        <dbReference type="EC" id="2.6.1.42"/>
    </reaction>
</comment>
<dbReference type="Pfam" id="PF01063">
    <property type="entry name" value="Aminotran_4"/>
    <property type="match status" value="1"/>
</dbReference>
<evidence type="ECO:0000256" key="16">
    <source>
        <dbReference type="ARBA" id="ARBA00049229"/>
    </source>
</evidence>
<evidence type="ECO:0000256" key="1">
    <source>
        <dbReference type="ARBA" id="ARBA00001933"/>
    </source>
</evidence>
<dbReference type="UniPathway" id="UPA00048">
    <property type="reaction ID" value="UER00073"/>
</dbReference>
<comment type="catalytic activity">
    <reaction evidence="15 19">
        <text>L-isoleucine + 2-oxoglutarate = (S)-3-methyl-2-oxopentanoate + L-glutamate</text>
        <dbReference type="Rhea" id="RHEA:24801"/>
        <dbReference type="ChEBI" id="CHEBI:16810"/>
        <dbReference type="ChEBI" id="CHEBI:29985"/>
        <dbReference type="ChEBI" id="CHEBI:35146"/>
        <dbReference type="ChEBI" id="CHEBI:58045"/>
        <dbReference type="EC" id="2.6.1.42"/>
    </reaction>
</comment>
<proteinExistence type="inferred from homology"/>
<dbReference type="Gene3D" id="3.20.10.10">
    <property type="entry name" value="D-amino Acid Aminotransferase, subunit A, domain 2"/>
    <property type="match status" value="1"/>
</dbReference>
<dbReference type="FunFam" id="3.20.10.10:FF:000001">
    <property type="entry name" value="Branched-chain-amino-acid aminotransferase"/>
    <property type="match status" value="1"/>
</dbReference>
<evidence type="ECO:0000256" key="12">
    <source>
        <dbReference type="ARBA" id="ARBA00022898"/>
    </source>
</evidence>
<dbReference type="PANTHER" id="PTHR42743:SF11">
    <property type="entry name" value="AMINODEOXYCHORISMATE LYASE"/>
    <property type="match status" value="1"/>
</dbReference>
<evidence type="ECO:0000256" key="8">
    <source>
        <dbReference type="ARBA" id="ARBA00018179"/>
    </source>
</evidence>
<keyword evidence="13 19" id="KW-0100">Branched-chain amino acid biosynthesis</keyword>
<sequence length="316" mass="34968">MATLNPPKYIWFNGETIPWQDAQVHVLTHALHYGSSVFEGIRCYETSKVPAFFRLREHIERLYLSAKIYRMSIPYSFNELLSACHEVVSKNNLRNAYLRPVAFFGYGSIGVNPSQNPVEVSIASFPWDSYLGNDSIENGVDVCISSWNRVAPNTIPAAAKAGGNYLSSQLIVEEATRKGYVEGIALDVNGYISEGSGENVFVVKNNTLYTPPFTASILPGITRDTIIQLARQMGYDVLEQNMTREALYLADEAFMTGTAAEVVPIKSVDDLPVGSGSRGPITEKLQQAFFGLFKGTTPDEQGWLERVHAVEEKSHA</sequence>
<dbReference type="RefSeq" id="WP_046560436.1">
    <property type="nucleotide sequence ID" value="NZ_CP010975.1"/>
</dbReference>
<evidence type="ECO:0000256" key="13">
    <source>
        <dbReference type="ARBA" id="ARBA00023304"/>
    </source>
</evidence>